<keyword evidence="5" id="KW-0963">Cytoplasm</keyword>
<comment type="subcellular location">
    <subcellularLocation>
        <location evidence="1">Cytoplasm</location>
    </subcellularLocation>
</comment>
<sequence>MLGRALHRLTSHTHCARRRMSSSYNGLSAAQKTHATSFQTTILPVCVDAITFNGDVPEIHDAESSKHIDRAAHVLKSGGMVGLPTETVYGLGAAALNEQAVPHIFAAKGRPNDNPLIVHIASQSWLSELVQPDWPVHAAYRALMDAFWPGPLTLLFPVRADRVPACVTCGQKTVGIRFPSHPVARAIIHRSGTPIAAPSANRSGRPSPTTAAHVMTDLQGRLELIVDGGPCQVGLESTVLDGTTWSRDRVLNILRPGKVSPEAVEACMRSSKLEATVRLYARDYRDAETEAKPSTPGMKYQHYSPSVPVFLLRKAAHDQDASNNAAMMAALPASLKRIGVMTTDGSDLPSALAHRFNRPVASELYTLGPATDPNSRSQRLFAGLRHLDSLAVDAIFVEAFDSADSNTVQWCAKRYSLVQRDKCEMANKRERERDARSLSADFEYRSVRGCERRV</sequence>
<dbReference type="RefSeq" id="XP_014570700.1">
    <property type="nucleotide sequence ID" value="XM_014715214.1"/>
</dbReference>
<keyword evidence="10" id="KW-0067">ATP-binding</keyword>
<gene>
    <name evidence="14" type="primary">Mo01166</name>
    <name evidence="14" type="ORF">E5Q_01166</name>
</gene>
<dbReference type="NCBIfam" id="TIGR00057">
    <property type="entry name" value="L-threonylcarbamoyladenylate synthase"/>
    <property type="match status" value="1"/>
</dbReference>
<evidence type="ECO:0000256" key="4">
    <source>
        <dbReference type="ARBA" id="ARBA00015492"/>
    </source>
</evidence>
<dbReference type="GO" id="GO:0000049">
    <property type="term" value="F:tRNA binding"/>
    <property type="evidence" value="ECO:0007669"/>
    <property type="project" value="TreeGrafter"/>
</dbReference>
<dbReference type="GO" id="GO:0008033">
    <property type="term" value="P:tRNA processing"/>
    <property type="evidence" value="ECO:0007669"/>
    <property type="project" value="UniProtKB-KW"/>
</dbReference>
<keyword evidence="15" id="KW-1185">Reference proteome</keyword>
<dbReference type="GO" id="GO:0006450">
    <property type="term" value="P:regulation of translational fidelity"/>
    <property type="evidence" value="ECO:0007669"/>
    <property type="project" value="TreeGrafter"/>
</dbReference>
<dbReference type="InterPro" id="IPR050156">
    <property type="entry name" value="TC-AMP_synthase_SUA5"/>
</dbReference>
<dbReference type="OrthoDB" id="412787at2759"/>
<evidence type="ECO:0000256" key="9">
    <source>
        <dbReference type="ARBA" id="ARBA00022741"/>
    </source>
</evidence>
<dbReference type="GO" id="GO:0005524">
    <property type="term" value="F:ATP binding"/>
    <property type="evidence" value="ECO:0007669"/>
    <property type="project" value="UniProtKB-KW"/>
</dbReference>
<dbReference type="STRING" id="764103.G7DVA4"/>
<dbReference type="InParanoid" id="G7DVA4"/>
<dbReference type="Gene3D" id="3.90.870.10">
    <property type="entry name" value="DHBP synthase"/>
    <property type="match status" value="1"/>
</dbReference>
<dbReference type="PROSITE" id="PS51163">
    <property type="entry name" value="YRDC"/>
    <property type="match status" value="1"/>
</dbReference>
<evidence type="ECO:0000256" key="10">
    <source>
        <dbReference type="ARBA" id="ARBA00022840"/>
    </source>
</evidence>
<evidence type="ECO:0000256" key="2">
    <source>
        <dbReference type="ARBA" id="ARBA00007663"/>
    </source>
</evidence>
<evidence type="ECO:0000259" key="13">
    <source>
        <dbReference type="PROSITE" id="PS51163"/>
    </source>
</evidence>
<comment type="caution">
    <text evidence="14">The sequence shown here is derived from an EMBL/GenBank/DDBJ whole genome shotgun (WGS) entry which is preliminary data.</text>
</comment>
<keyword evidence="6" id="KW-0808">Transferase</keyword>
<dbReference type="Proteomes" id="UP000009131">
    <property type="component" value="Unassembled WGS sequence"/>
</dbReference>
<evidence type="ECO:0000256" key="3">
    <source>
        <dbReference type="ARBA" id="ARBA00012584"/>
    </source>
</evidence>
<evidence type="ECO:0000256" key="8">
    <source>
        <dbReference type="ARBA" id="ARBA00022695"/>
    </source>
</evidence>
<dbReference type="eggNOG" id="KOG3051">
    <property type="taxonomic scope" value="Eukaryota"/>
</dbReference>
<dbReference type="InterPro" id="IPR017945">
    <property type="entry name" value="DHBP_synth_RibB-like_a/b_dom"/>
</dbReference>
<dbReference type="Gene3D" id="3.40.50.11030">
    <property type="entry name" value="Threonylcarbamoyl-AMP synthase, C-terminal domain"/>
    <property type="match status" value="1"/>
</dbReference>
<accession>G7DVA4</accession>
<dbReference type="GO" id="GO:0061710">
    <property type="term" value="F:L-threonylcarbamoyladenylate synthase"/>
    <property type="evidence" value="ECO:0007669"/>
    <property type="project" value="UniProtKB-EC"/>
</dbReference>
<evidence type="ECO:0000256" key="5">
    <source>
        <dbReference type="ARBA" id="ARBA00022490"/>
    </source>
</evidence>
<reference evidence="14 15" key="1">
    <citation type="journal article" date="2011" name="J. Gen. Appl. Microbiol.">
        <title>Draft genome sequencing of the enigmatic basidiomycete Mixia osmundae.</title>
        <authorList>
            <person name="Nishida H."/>
            <person name="Nagatsuka Y."/>
            <person name="Sugiyama J."/>
        </authorList>
    </citation>
    <scope>NUCLEOTIDE SEQUENCE [LARGE SCALE GENOMIC DNA]</scope>
    <source>
        <strain evidence="15">CBS 9802 / IAM 14324 / JCM 22182 / KY 12970</strain>
    </source>
</reference>
<keyword evidence="8" id="KW-0548">Nucleotidyltransferase</keyword>
<proteinExistence type="inferred from homology"/>
<organism evidence="14 15">
    <name type="scientific">Mixia osmundae (strain CBS 9802 / IAM 14324 / JCM 22182 / KY 12970)</name>
    <dbReference type="NCBI Taxonomy" id="764103"/>
    <lineage>
        <taxon>Eukaryota</taxon>
        <taxon>Fungi</taxon>
        <taxon>Dikarya</taxon>
        <taxon>Basidiomycota</taxon>
        <taxon>Pucciniomycotina</taxon>
        <taxon>Mixiomycetes</taxon>
        <taxon>Mixiales</taxon>
        <taxon>Mixiaceae</taxon>
        <taxon>Mixia</taxon>
    </lineage>
</organism>
<protein>
    <recommendedName>
        <fullName evidence="4">Threonylcarbamoyl-AMP synthase</fullName>
        <ecNumber evidence="3">2.7.7.87</ecNumber>
    </recommendedName>
    <alternativeName>
        <fullName evidence="11">L-threonylcarbamoyladenylate synthase</fullName>
    </alternativeName>
</protein>
<dbReference type="SUPFAM" id="SSF55821">
    <property type="entry name" value="YrdC/RibB"/>
    <property type="match status" value="1"/>
</dbReference>
<comment type="similarity">
    <text evidence="2">Belongs to the SUA5 family.</text>
</comment>
<dbReference type="HOGENOM" id="CLU_031397_0_0_1"/>
<dbReference type="AlphaFoldDB" id="G7DVA4"/>
<name>G7DVA4_MIXOS</name>
<dbReference type="InterPro" id="IPR005145">
    <property type="entry name" value="Sua5_C"/>
</dbReference>
<evidence type="ECO:0000256" key="1">
    <source>
        <dbReference type="ARBA" id="ARBA00004496"/>
    </source>
</evidence>
<dbReference type="Pfam" id="PF03481">
    <property type="entry name" value="Sua5_C"/>
    <property type="match status" value="1"/>
</dbReference>
<evidence type="ECO:0000256" key="7">
    <source>
        <dbReference type="ARBA" id="ARBA00022694"/>
    </source>
</evidence>
<dbReference type="PANTHER" id="PTHR17490:SF16">
    <property type="entry name" value="THREONYLCARBAMOYL-AMP SYNTHASE"/>
    <property type="match status" value="1"/>
</dbReference>
<evidence type="ECO:0000256" key="11">
    <source>
        <dbReference type="ARBA" id="ARBA00029774"/>
    </source>
</evidence>
<reference evidence="14 15" key="2">
    <citation type="journal article" date="2012" name="Open Biol.">
        <title>Characteristics of nucleosomes and linker DNA regions on the genome of the basidiomycete Mixia osmundae revealed by mono- and dinucleosome mapping.</title>
        <authorList>
            <person name="Nishida H."/>
            <person name="Kondo S."/>
            <person name="Matsumoto T."/>
            <person name="Suzuki Y."/>
            <person name="Yoshikawa H."/>
            <person name="Taylor T.D."/>
            <person name="Sugiyama J."/>
        </authorList>
    </citation>
    <scope>NUCLEOTIDE SEQUENCE [LARGE SCALE GENOMIC DNA]</scope>
    <source>
        <strain evidence="15">CBS 9802 / IAM 14324 / JCM 22182 / KY 12970</strain>
    </source>
</reference>
<dbReference type="FunCoup" id="G7DVA4">
    <property type="interactions" value="205"/>
</dbReference>
<evidence type="ECO:0000256" key="6">
    <source>
        <dbReference type="ARBA" id="ARBA00022679"/>
    </source>
</evidence>
<comment type="catalytic activity">
    <reaction evidence="12">
        <text>L-threonine + hydrogencarbonate + ATP = L-threonylcarbamoyladenylate + diphosphate + H2O</text>
        <dbReference type="Rhea" id="RHEA:36407"/>
        <dbReference type="ChEBI" id="CHEBI:15377"/>
        <dbReference type="ChEBI" id="CHEBI:17544"/>
        <dbReference type="ChEBI" id="CHEBI:30616"/>
        <dbReference type="ChEBI" id="CHEBI:33019"/>
        <dbReference type="ChEBI" id="CHEBI:57926"/>
        <dbReference type="ChEBI" id="CHEBI:73682"/>
        <dbReference type="EC" id="2.7.7.87"/>
    </reaction>
</comment>
<dbReference type="Pfam" id="PF01300">
    <property type="entry name" value="Sua5_yciO_yrdC"/>
    <property type="match status" value="1"/>
</dbReference>
<dbReference type="GO" id="GO:0005737">
    <property type="term" value="C:cytoplasm"/>
    <property type="evidence" value="ECO:0007669"/>
    <property type="project" value="UniProtKB-SubCell"/>
</dbReference>
<evidence type="ECO:0000313" key="14">
    <source>
        <dbReference type="EMBL" id="GAA94514.1"/>
    </source>
</evidence>
<dbReference type="EC" id="2.7.7.87" evidence="3"/>
<keyword evidence="9" id="KW-0547">Nucleotide-binding</keyword>
<feature type="domain" description="YrdC-like" evidence="13">
    <location>
        <begin position="65"/>
        <end position="259"/>
    </location>
</feature>
<dbReference type="PANTHER" id="PTHR17490">
    <property type="entry name" value="SUA5"/>
    <property type="match status" value="1"/>
</dbReference>
<dbReference type="InterPro" id="IPR006070">
    <property type="entry name" value="Sua5-like_dom"/>
</dbReference>
<dbReference type="InterPro" id="IPR038385">
    <property type="entry name" value="Sua5/YwlC_C"/>
</dbReference>
<dbReference type="GO" id="GO:0003725">
    <property type="term" value="F:double-stranded RNA binding"/>
    <property type="evidence" value="ECO:0007669"/>
    <property type="project" value="InterPro"/>
</dbReference>
<evidence type="ECO:0000313" key="15">
    <source>
        <dbReference type="Proteomes" id="UP000009131"/>
    </source>
</evidence>
<keyword evidence="7" id="KW-0819">tRNA processing</keyword>
<dbReference type="FunFam" id="3.90.870.10:FF:000009">
    <property type="entry name" value="Threonylcarbamoyl-AMP synthase, putative"/>
    <property type="match status" value="1"/>
</dbReference>
<evidence type="ECO:0000256" key="12">
    <source>
        <dbReference type="ARBA" id="ARBA00048366"/>
    </source>
</evidence>
<dbReference type="EMBL" id="BABT02000037">
    <property type="protein sequence ID" value="GAA94514.1"/>
    <property type="molecule type" value="Genomic_DNA"/>
</dbReference>
<dbReference type="OMA" id="RTQRWKS"/>